<evidence type="ECO:0000256" key="5">
    <source>
        <dbReference type="PROSITE-ProRule" id="PRU00042"/>
    </source>
</evidence>
<proteinExistence type="predicted"/>
<feature type="domain" description="C2H2-type" evidence="7">
    <location>
        <begin position="462"/>
        <end position="491"/>
    </location>
</feature>
<dbReference type="AlphaFoldDB" id="A0A8C5RQ75"/>
<dbReference type="InterPro" id="IPR051061">
    <property type="entry name" value="Zinc_finger_trans_reg"/>
</dbReference>
<dbReference type="GO" id="GO:0003712">
    <property type="term" value="F:transcription coregulator activity"/>
    <property type="evidence" value="ECO:0007669"/>
    <property type="project" value="TreeGrafter"/>
</dbReference>
<feature type="domain" description="C2H2-type" evidence="7">
    <location>
        <begin position="402"/>
        <end position="431"/>
    </location>
</feature>
<dbReference type="PROSITE" id="PS50157">
    <property type="entry name" value="ZINC_FINGER_C2H2_2"/>
    <property type="match status" value="8"/>
</dbReference>
<dbReference type="Ensembl" id="ENSLLTT00000006907.1">
    <property type="protein sequence ID" value="ENSLLTP00000006648.1"/>
    <property type="gene ID" value="ENSLLTG00000005070.1"/>
</dbReference>
<keyword evidence="2" id="KW-0677">Repeat</keyword>
<feature type="domain" description="C2H2-type" evidence="7">
    <location>
        <begin position="372"/>
        <end position="401"/>
    </location>
</feature>
<feature type="compositionally biased region" description="Low complexity" evidence="6">
    <location>
        <begin position="305"/>
        <end position="318"/>
    </location>
</feature>
<feature type="compositionally biased region" description="Polar residues" evidence="6">
    <location>
        <begin position="1000"/>
        <end position="1016"/>
    </location>
</feature>
<feature type="region of interest" description="Disordered" evidence="6">
    <location>
        <begin position="143"/>
        <end position="267"/>
    </location>
</feature>
<dbReference type="FunFam" id="3.30.160.60:FF:000872">
    <property type="entry name" value="zinc finger X-linked protein ZXDB"/>
    <property type="match status" value="1"/>
</dbReference>
<evidence type="ECO:0000256" key="2">
    <source>
        <dbReference type="ARBA" id="ARBA00022737"/>
    </source>
</evidence>
<dbReference type="PANTHER" id="PTHR46179:SF5">
    <property type="entry name" value="ZINC FINGER PROTEIN ZXDC"/>
    <property type="match status" value="1"/>
</dbReference>
<feature type="domain" description="C2H2-type" evidence="7">
    <location>
        <begin position="553"/>
        <end position="582"/>
    </location>
</feature>
<dbReference type="GO" id="GO:0005634">
    <property type="term" value="C:nucleus"/>
    <property type="evidence" value="ECO:0007669"/>
    <property type="project" value="TreeGrafter"/>
</dbReference>
<dbReference type="GO" id="GO:0008270">
    <property type="term" value="F:zinc ion binding"/>
    <property type="evidence" value="ECO:0007669"/>
    <property type="project" value="UniProtKB-KW"/>
</dbReference>
<dbReference type="FunFam" id="3.30.160.60:FF:000543">
    <property type="entry name" value="Zinc finger protein 384 like"/>
    <property type="match status" value="1"/>
</dbReference>
<protein>
    <recommendedName>
        <fullName evidence="7">C2H2-type domain-containing protein</fullName>
    </recommendedName>
</protein>
<feature type="compositionally biased region" description="Pro residues" evidence="6">
    <location>
        <begin position="104"/>
        <end position="114"/>
    </location>
</feature>
<feature type="compositionally biased region" description="Low complexity" evidence="6">
    <location>
        <begin position="76"/>
        <end position="102"/>
    </location>
</feature>
<keyword evidence="1" id="KW-0479">Metal-binding</keyword>
<dbReference type="Gene3D" id="3.30.160.60">
    <property type="entry name" value="Classic Zinc Finger"/>
    <property type="match status" value="7"/>
</dbReference>
<evidence type="ECO:0000259" key="7">
    <source>
        <dbReference type="PROSITE" id="PS50157"/>
    </source>
</evidence>
<dbReference type="Pfam" id="PF00096">
    <property type="entry name" value="zf-C2H2"/>
    <property type="match status" value="4"/>
</dbReference>
<reference evidence="8" key="2">
    <citation type="submission" date="2025-09" db="UniProtKB">
        <authorList>
            <consortium name="Ensembl"/>
        </authorList>
    </citation>
    <scope>IDENTIFICATION</scope>
</reference>
<dbReference type="FunFam" id="3.30.160.60:FF:000257">
    <property type="entry name" value="ZXD family zinc finger C"/>
    <property type="match status" value="1"/>
</dbReference>
<organism evidence="8 9">
    <name type="scientific">Laticauda laticaudata</name>
    <name type="common">Blue-ringed sea krait</name>
    <name type="synonym">Blue-lipped sea krait</name>
    <dbReference type="NCBI Taxonomy" id="8630"/>
    <lineage>
        <taxon>Eukaryota</taxon>
        <taxon>Metazoa</taxon>
        <taxon>Chordata</taxon>
        <taxon>Craniata</taxon>
        <taxon>Vertebrata</taxon>
        <taxon>Euteleostomi</taxon>
        <taxon>Lepidosauria</taxon>
        <taxon>Squamata</taxon>
        <taxon>Bifurcata</taxon>
        <taxon>Unidentata</taxon>
        <taxon>Episquamata</taxon>
        <taxon>Toxicofera</taxon>
        <taxon>Serpentes</taxon>
        <taxon>Colubroidea</taxon>
        <taxon>Elapidae</taxon>
        <taxon>Laticaudinae</taxon>
        <taxon>Laticauda</taxon>
    </lineage>
</organism>
<feature type="domain" description="C2H2-type" evidence="7">
    <location>
        <begin position="583"/>
        <end position="612"/>
    </location>
</feature>
<evidence type="ECO:0000313" key="8">
    <source>
        <dbReference type="Ensembl" id="ENSLLTP00000006648.1"/>
    </source>
</evidence>
<feature type="compositionally biased region" description="Low complexity" evidence="6">
    <location>
        <begin position="211"/>
        <end position="223"/>
    </location>
</feature>
<dbReference type="InterPro" id="IPR013087">
    <property type="entry name" value="Znf_C2H2_type"/>
</dbReference>
<feature type="region of interest" description="Disordered" evidence="6">
    <location>
        <begin position="990"/>
        <end position="1016"/>
    </location>
</feature>
<evidence type="ECO:0000256" key="4">
    <source>
        <dbReference type="ARBA" id="ARBA00022833"/>
    </source>
</evidence>
<dbReference type="PANTHER" id="PTHR46179">
    <property type="entry name" value="ZINC FINGER PROTEIN"/>
    <property type="match status" value="1"/>
</dbReference>
<dbReference type="FunFam" id="3.30.160.60:FF:000125">
    <property type="entry name" value="Putative zinc finger protein 143"/>
    <property type="match status" value="1"/>
</dbReference>
<feature type="domain" description="C2H2-type" evidence="7">
    <location>
        <begin position="523"/>
        <end position="552"/>
    </location>
</feature>
<evidence type="ECO:0000256" key="6">
    <source>
        <dbReference type="SAM" id="MobiDB-lite"/>
    </source>
</evidence>
<keyword evidence="4" id="KW-0862">Zinc</keyword>
<dbReference type="SUPFAM" id="SSF57667">
    <property type="entry name" value="beta-beta-alpha zinc fingers"/>
    <property type="match status" value="4"/>
</dbReference>
<dbReference type="SMART" id="SM00355">
    <property type="entry name" value="ZnF_C2H2"/>
    <property type="match status" value="9"/>
</dbReference>
<dbReference type="InterPro" id="IPR036236">
    <property type="entry name" value="Znf_C2H2_sf"/>
</dbReference>
<feature type="compositionally biased region" description="Gly residues" evidence="6">
    <location>
        <begin position="244"/>
        <end position="259"/>
    </location>
</feature>
<dbReference type="GO" id="GO:0006357">
    <property type="term" value="P:regulation of transcription by RNA polymerase II"/>
    <property type="evidence" value="ECO:0007669"/>
    <property type="project" value="TreeGrafter"/>
</dbReference>
<dbReference type="GeneTree" id="ENSGT00940000164258"/>
<keyword evidence="3 5" id="KW-0863">Zinc-finger</keyword>
<name>A0A8C5RQ75_LATLA</name>
<feature type="region of interest" description="Disordered" evidence="6">
    <location>
        <begin position="51"/>
        <end position="121"/>
    </location>
</feature>
<feature type="domain" description="C2H2-type" evidence="7">
    <location>
        <begin position="432"/>
        <end position="460"/>
    </location>
</feature>
<sequence length="1016" mass="106697">MQRGISPPFSFSYALNLSGSPPRHTTSWFYIRPRRIDSASVLRAPGFSALSAGSAPRAPVSAAATGTPKMETQGLPAAAEAARPEPATQQHGAGAAAADDGAPPSGPVCRPPQPRDSAGTAAAGAWGLDVTFPVLLLLEGKLPEPQQLPPPAPPPPPQQLPPPAPPPPGPAGSGSTAASAALSPPAAGPGQPPESEALLLVLNLVRGGASGSPSRGSSQDSPPAQRPREGKAGGEGQASAPLSEGGGPQEEAGGGGCGQGNSSFSGTLTINNQSLLVRFENGTLSFGGPAAPPPAPAQPSDDARPPAASSKAAASYPRPDSHCAETFSRKQLLRLHQLSARAGNPTGAGQGGGEAAAAAAPSAGAGRAARPFSCPVPGCSWAFATAYKLRRHLHSHDKLRPFACSAPGCTKRFTTIYNLRAHGRAHEEEARLKCEACGQRFPSAARLGAHQRRSHLEPDRPYRCEYPGCERTFITVSALFSHNRVHFREQELFSCSFPGCNKQYDKACRLKIHMRSHTGERPFICDFEGCGWSFTSMSKLLRHKRKHEDDRRFTCSVEGCGKSFTRAEHLKGHSITHLGTKPFECPVEGCCAKFSARSSLYIHSKKHLQDVDSLKMRCPVSSCSKLFNSKHSMKTHMVKQHNFSADLLNQMETIGSLTPSNELANSGQSDLNNVDLVSLFSSVSGNSSGISADMALINSGILTIDVASVGSTLGGSMSVNSNSFAQTVDPLILVASSDIPHSLDSSLLLGTTTTVLQQSTLNLDEVQTVNAEALGSLASLSARSSSQDLHGLTSSNNLSVDTATLSPSSSLGGNNTAELLAPNKAEQTLLPSLDVVEQQEGSKVVTQYVFSNPSRSYSAQKETDLSTVTGSSIPESGGSARTDYRAIQLAKKRKQKGNGSDIGSTDSAIRKSKNDKVNCFSHGNRLCNSILPNGNLTVRDPSVGTQFVQIQLLQDDSPGEGDLPFQLSSQSSSSHSQLTVDLPVHILQEPHNSAEEDANSDNSQFTGSTINLQDLE</sequence>
<keyword evidence="9" id="KW-1185">Reference proteome</keyword>
<feature type="domain" description="C2H2-type" evidence="7">
    <location>
        <begin position="493"/>
        <end position="522"/>
    </location>
</feature>
<evidence type="ECO:0000256" key="3">
    <source>
        <dbReference type="ARBA" id="ARBA00022771"/>
    </source>
</evidence>
<feature type="region of interest" description="Disordered" evidence="6">
    <location>
        <begin position="285"/>
        <end position="323"/>
    </location>
</feature>
<reference evidence="8" key="1">
    <citation type="submission" date="2025-08" db="UniProtKB">
        <authorList>
            <consortium name="Ensembl"/>
        </authorList>
    </citation>
    <scope>IDENTIFICATION</scope>
</reference>
<evidence type="ECO:0000256" key="1">
    <source>
        <dbReference type="ARBA" id="ARBA00022723"/>
    </source>
</evidence>
<dbReference type="FunFam" id="3.30.160.60:FF:001192">
    <property type="entry name" value="ZXD family zinc finger C"/>
    <property type="match status" value="1"/>
</dbReference>
<feature type="compositionally biased region" description="Low complexity" evidence="6">
    <location>
        <begin position="173"/>
        <end position="185"/>
    </location>
</feature>
<evidence type="ECO:0000313" key="9">
    <source>
        <dbReference type="Proteomes" id="UP000694406"/>
    </source>
</evidence>
<dbReference type="PROSITE" id="PS00028">
    <property type="entry name" value="ZINC_FINGER_C2H2_1"/>
    <property type="match status" value="9"/>
</dbReference>
<feature type="compositionally biased region" description="Pro residues" evidence="6">
    <location>
        <begin position="146"/>
        <end position="170"/>
    </location>
</feature>
<dbReference type="Proteomes" id="UP000694406">
    <property type="component" value="Unplaced"/>
</dbReference>
<accession>A0A8C5RQ75</accession>